<proteinExistence type="predicted"/>
<feature type="domain" description="Trs120/TRAPPC9 third Ig-like" evidence="7">
    <location>
        <begin position="1247"/>
        <end position="1421"/>
    </location>
</feature>
<dbReference type="EMBL" id="QEAP01000217">
    <property type="protein sequence ID" value="TPX72578.1"/>
    <property type="molecule type" value="Genomic_DNA"/>
</dbReference>
<gene>
    <name evidence="9" type="ORF">CcCBS67573_g05741</name>
</gene>
<dbReference type="Pfam" id="PF26283">
    <property type="entry name" value="Ig_TRAPPC9-Trs120_4th"/>
    <property type="match status" value="1"/>
</dbReference>
<feature type="domain" description="Trs120/TRAPPC9 TPR region" evidence="5">
    <location>
        <begin position="460"/>
        <end position="762"/>
    </location>
</feature>
<dbReference type="Pfam" id="PF08626">
    <property type="entry name" value="TRAPPC9-Trs120"/>
    <property type="match status" value="1"/>
</dbReference>
<reference evidence="9 10" key="1">
    <citation type="journal article" date="2019" name="Sci. Rep.">
        <title>Comparative genomics of chytrid fungi reveal insights into the obligate biotrophic and pathogenic lifestyle of Synchytrium endobioticum.</title>
        <authorList>
            <person name="van de Vossenberg B.T.L.H."/>
            <person name="Warris S."/>
            <person name="Nguyen H.D.T."/>
            <person name="van Gent-Pelzer M.P.E."/>
            <person name="Joly D.L."/>
            <person name="van de Geest H.C."/>
            <person name="Bonants P.J.M."/>
            <person name="Smith D.S."/>
            <person name="Levesque C.A."/>
            <person name="van der Lee T.A.J."/>
        </authorList>
    </citation>
    <scope>NUCLEOTIDE SEQUENCE [LARGE SCALE GENOMIC DNA]</scope>
    <source>
        <strain evidence="9 10">CBS 675.73</strain>
    </source>
</reference>
<evidence type="ECO:0000313" key="9">
    <source>
        <dbReference type="EMBL" id="TPX72578.1"/>
    </source>
</evidence>
<dbReference type="InterPro" id="IPR058564">
    <property type="entry name" value="TPR_TRAPPC9_Trs120"/>
</dbReference>
<dbReference type="OrthoDB" id="27962at2759"/>
<dbReference type="Pfam" id="PF26251">
    <property type="entry name" value="TPR_TRAPPC9-Trs120"/>
    <property type="match status" value="1"/>
</dbReference>
<accession>A0A507FBD6</accession>
<dbReference type="Pfam" id="PF26280">
    <property type="entry name" value="Ig_TRAPPC9-Trs120_2nd"/>
    <property type="match status" value="1"/>
</dbReference>
<dbReference type="InterPro" id="IPR058567">
    <property type="entry name" value="Ig_TRAPPC9_Trs120_3rd"/>
</dbReference>
<feature type="domain" description="Trs120/TRAPPC9 fourth Ig-like" evidence="8">
    <location>
        <begin position="1454"/>
        <end position="1598"/>
    </location>
</feature>
<keyword evidence="10" id="KW-1185">Reference proteome</keyword>
<dbReference type="PANTHER" id="PTHR21512">
    <property type="entry name" value="TRAFFICKING PROTEIN PARTICLE COMPLEX SUBUNIT 9"/>
    <property type="match status" value="1"/>
</dbReference>
<evidence type="ECO:0000259" key="4">
    <source>
        <dbReference type="Pfam" id="PF08626"/>
    </source>
</evidence>
<dbReference type="Proteomes" id="UP000320333">
    <property type="component" value="Unassembled WGS sequence"/>
</dbReference>
<evidence type="ECO:0000256" key="2">
    <source>
        <dbReference type="ARBA" id="ARBA00023034"/>
    </source>
</evidence>
<dbReference type="Pfam" id="PF26254">
    <property type="entry name" value="Ig_TRAPPC9-Trs120_1st"/>
    <property type="match status" value="1"/>
</dbReference>
<dbReference type="Pfam" id="PF26282">
    <property type="entry name" value="Ig_TRAPPC9-Trs120_3rd"/>
    <property type="match status" value="1"/>
</dbReference>
<dbReference type="InterPro" id="IPR058568">
    <property type="entry name" value="Ig_TRAPPC9_Trs120_4th"/>
</dbReference>
<dbReference type="GO" id="GO:0005802">
    <property type="term" value="C:trans-Golgi network"/>
    <property type="evidence" value="ECO:0007669"/>
    <property type="project" value="TreeGrafter"/>
</dbReference>
<comment type="subcellular location">
    <subcellularLocation>
        <location evidence="1">Golgi apparatus</location>
    </subcellularLocation>
</comment>
<dbReference type="STRING" id="246404.A0A507FBD6"/>
<comment type="caution">
    <text evidence="9">The sequence shown here is derived from an EMBL/GenBank/DDBJ whole genome shotgun (WGS) entry which is preliminary data.</text>
</comment>
<evidence type="ECO:0000256" key="1">
    <source>
        <dbReference type="ARBA" id="ARBA00004555"/>
    </source>
</evidence>
<feature type="domain" description="Trs120/TRAPPC9 N-terminal" evidence="4">
    <location>
        <begin position="14"/>
        <end position="291"/>
    </location>
</feature>
<dbReference type="InterPro" id="IPR058565">
    <property type="entry name" value="Ig_TRAPPC9_Trs120_1st"/>
</dbReference>
<feature type="domain" description="Trs120/TRAPPC9 first Ig-like" evidence="6">
    <location>
        <begin position="814"/>
        <end position="988"/>
    </location>
</feature>
<evidence type="ECO:0000313" key="10">
    <source>
        <dbReference type="Proteomes" id="UP000320333"/>
    </source>
</evidence>
<evidence type="ECO:0000259" key="7">
    <source>
        <dbReference type="Pfam" id="PF26282"/>
    </source>
</evidence>
<evidence type="ECO:0000259" key="8">
    <source>
        <dbReference type="Pfam" id="PF26283"/>
    </source>
</evidence>
<evidence type="ECO:0000259" key="5">
    <source>
        <dbReference type="Pfam" id="PF26251"/>
    </source>
</evidence>
<organism evidence="9 10">
    <name type="scientific">Chytriomyces confervae</name>
    <dbReference type="NCBI Taxonomy" id="246404"/>
    <lineage>
        <taxon>Eukaryota</taxon>
        <taxon>Fungi</taxon>
        <taxon>Fungi incertae sedis</taxon>
        <taxon>Chytridiomycota</taxon>
        <taxon>Chytridiomycota incertae sedis</taxon>
        <taxon>Chytridiomycetes</taxon>
        <taxon>Chytridiales</taxon>
        <taxon>Chytriomycetaceae</taxon>
        <taxon>Chytriomyces</taxon>
    </lineage>
</organism>
<dbReference type="InterPro" id="IPR058563">
    <property type="entry name" value="Trs120_TRAPPC9_N"/>
</dbReference>
<feature type="compositionally biased region" description="Basic and acidic residues" evidence="3">
    <location>
        <begin position="986"/>
        <end position="995"/>
    </location>
</feature>
<evidence type="ECO:0000256" key="3">
    <source>
        <dbReference type="SAM" id="MobiDB-lite"/>
    </source>
</evidence>
<protein>
    <submittedName>
        <fullName evidence="9">Uncharacterized protein</fullName>
    </submittedName>
</protein>
<sequence length="1599" mass="174474">MDGDGGVRDSFPLLSPSKIRVLVVPVSTSEKPLSSSEFRRCVDLMSQFGVVPIRGEKGETERCLYLDLVTAHHVDHVFLEDFQLHTRVMGVIGIAHCDDIQDSPSQRKYLADASRTFVDITKRYPSSLVHRCLAFNPSKETLDNPLKDIYCVPNEGPLSFYLASFMNVFASELLRSFTILTKQIEARPLILGPTAPNFSVALKSAGMSSASVEKSDNITVAGATAGGSSSERNKKRTPSRAMKLIADLNLLAGKLDLALQGYQRCIDGMKETGDYMWWAAALESYQAAYLLQLLNTAGIGSIPTSPVTVEPGAIILHVPTTTTILASPALLTYHPLRTFLAETPDRHRQIMHLYERANAAAVTGGGSIIPILAISVCLRVARVLRGMWRFGFAEYIVGGAGLNLVAAAGPGGAEGGAGETGGSAVAGGAAVGIGKTSGPGSTGPNAGNAANDRIVFNNGIGANKLDISTWLMKSNYILSGQVEYVSMPDRVWAYSNIAAVYGSIGFRRKHAFFLREMGLVISETLRPGAFHGIVPRKNQTDPSSNVLDAWKRESMMHLEEGEFYGSKDGGGLRFTTETDTVTGKVDTEKNAETKSGGTPAGILQTYKRVCEVFGLQIRDDEEEWLEEYENENDLQEASTQQLTPLSKLHQKSIALNSNITASNNAVAALQTASASHVRTTSLRNLASMALGTKAHAKKSSSRQRFGWPALQIQVLQECVQVSEALDDHPYAIYFIVRLLRRLKKHLLAADQQNLSDRLEAVMLKTFAASGANGNDVIKIKTATSLGRHNEEVDGILPVMVRGVAGGVAGIPVLRTMEIVAQPQALCPLSHPSSWLVNTRDAKDIPKELFLYNPTAVKGRKKKITLVANELVYVDIVLANPFAFDLDLKSISLCTSGVPFKPASLSTVIPAFARKHQIRIYGSPMESGTLSIHGCTVRLFGGCLEEEIYPLKKVMDDPKRKGKDGKLIQQDERERFGKRLVSSGSRHKSDAAHGPDRTWAQSLPVLPSLPLMKVSKGSQIGLGAMMLFEGERSSFTLELENIGSIPINYLRISFVENTTPQQDTLPPDAVEDLETVYERDIYEYHLRAFWFEKLNGASSSNKEQVGRGTSSFTKVGAPKGMEVIDVALDCGESATVTIGVFGKRMCTGGVIAFEYGNVVYPNDRPDSSPSPDTFSARQALVPILLSVEKPLEACNLSVFHINNRDAVFSKVPDRENVRAISLDDLLVESSGSFQETTAATSVIAGGFSTGHMLNNEYFVLSFDLRNCWSLPFDVHFDIYDDGDVNSRPAATVSAHLYPGTTKRILVPVKRIYIPESQMQSPIPVPTWKQFVVGRSKKMSWKEDRFRRQAFWLREALVGLGVGGAPRIDQETGEYTSDLVCGGADEDIGSFGRIVAHWNSGRGRIGRLLGLRGLDLKNEDMIDAVVQEEVSLSAVAGLWSEPKETKMDLGKHITPQNGRIKVKLDTFINFEWKVRNNGYNPLFLCLRIQPVFGEVESRGLVLKSDECDSRIVVSGTLESPLPTVLTPRGGCAMHQVMVMFLSRGIYTLVAHAEEVGLNGDPENIPQKKSKKDKDIDAVALGLVGSAGRVFWGREVVVVEVE</sequence>
<name>A0A507FBD6_9FUNG</name>
<dbReference type="InterPro" id="IPR013935">
    <property type="entry name" value="Trs120_TRAPPC9"/>
</dbReference>
<evidence type="ECO:0000259" key="6">
    <source>
        <dbReference type="Pfam" id="PF26254"/>
    </source>
</evidence>
<dbReference type="PANTHER" id="PTHR21512:SF5">
    <property type="entry name" value="TRAFFICKING PROTEIN PARTICLE COMPLEX SUBUNIT 9"/>
    <property type="match status" value="1"/>
</dbReference>
<keyword evidence="2" id="KW-0333">Golgi apparatus</keyword>
<feature type="region of interest" description="Disordered" evidence="3">
    <location>
        <begin position="977"/>
        <end position="997"/>
    </location>
</feature>